<keyword evidence="5 6" id="KW-0413">Isomerase</keyword>
<evidence type="ECO:0000313" key="10">
    <source>
        <dbReference type="Proteomes" id="UP000660861"/>
    </source>
</evidence>
<accession>A0A926IAS7</accession>
<evidence type="ECO:0000256" key="6">
    <source>
        <dbReference type="HAMAP-Rule" id="MF_00740"/>
    </source>
</evidence>
<dbReference type="EC" id="5.4.2.7" evidence="6 7"/>
<keyword evidence="4 6" id="KW-0464">Manganese</keyword>
<dbReference type="GO" id="GO:0005829">
    <property type="term" value="C:cytosol"/>
    <property type="evidence" value="ECO:0007669"/>
    <property type="project" value="TreeGrafter"/>
</dbReference>
<dbReference type="Proteomes" id="UP000660861">
    <property type="component" value="Unassembled WGS sequence"/>
</dbReference>
<evidence type="ECO:0000256" key="3">
    <source>
        <dbReference type="ARBA" id="ARBA00022723"/>
    </source>
</evidence>
<dbReference type="InterPro" id="IPR010045">
    <property type="entry name" value="DeoB"/>
</dbReference>
<evidence type="ECO:0000256" key="5">
    <source>
        <dbReference type="ARBA" id="ARBA00023235"/>
    </source>
</evidence>
<dbReference type="GO" id="GO:0006018">
    <property type="term" value="P:2-deoxyribose 1-phosphate catabolic process"/>
    <property type="evidence" value="ECO:0007669"/>
    <property type="project" value="UniProtKB-UniRule"/>
</dbReference>
<comment type="catalytic activity">
    <reaction evidence="6">
        <text>2-deoxy-alpha-D-ribose 1-phosphate = 2-deoxy-D-ribose 5-phosphate</text>
        <dbReference type="Rhea" id="RHEA:27658"/>
        <dbReference type="ChEBI" id="CHEBI:57259"/>
        <dbReference type="ChEBI" id="CHEBI:62877"/>
        <dbReference type="EC" id="5.4.2.7"/>
    </reaction>
</comment>
<dbReference type="SUPFAM" id="SSF53649">
    <property type="entry name" value="Alkaline phosphatase-like"/>
    <property type="match status" value="1"/>
</dbReference>
<dbReference type="Pfam" id="PF01676">
    <property type="entry name" value="Metalloenzyme"/>
    <property type="match status" value="1"/>
</dbReference>
<keyword evidence="2 6" id="KW-0963">Cytoplasm</keyword>
<protein>
    <recommendedName>
        <fullName evidence="6 7">Phosphopentomutase</fullName>
        <ecNumber evidence="6 7">5.4.2.7</ecNumber>
    </recommendedName>
    <alternativeName>
        <fullName evidence="6">Phosphodeoxyribomutase</fullName>
    </alternativeName>
</protein>
<dbReference type="GO" id="GO:0043094">
    <property type="term" value="P:metabolic compound salvage"/>
    <property type="evidence" value="ECO:0007669"/>
    <property type="project" value="UniProtKB-UniRule"/>
</dbReference>
<evidence type="ECO:0000256" key="1">
    <source>
        <dbReference type="ARBA" id="ARBA00010373"/>
    </source>
</evidence>
<keyword evidence="10" id="KW-1185">Reference proteome</keyword>
<comment type="function">
    <text evidence="6">Isomerase that catalyzes the conversion of deoxy-ribose 1-phosphate (dRib-1-P) and ribose 1-phosphate (Rib-1-P) to deoxy-ribose 5-phosphate (dRib-5-P) and ribose 5-phosphate (Rib-5-P), respectively.</text>
</comment>
<gene>
    <name evidence="6" type="primary">deoB</name>
    <name evidence="9" type="ORF">H8709_01050</name>
</gene>
<dbReference type="HAMAP" id="MF_00740">
    <property type="entry name" value="Phosphopentomut"/>
    <property type="match status" value="1"/>
</dbReference>
<comment type="similarity">
    <text evidence="1 6">Belongs to the phosphopentomutase family.</text>
</comment>
<comment type="pathway">
    <text evidence="6">Carbohydrate degradation; 2-deoxy-D-ribose 1-phosphate degradation; D-glyceraldehyde 3-phosphate and acetaldehyde from 2-deoxy-alpha-D-ribose 1-phosphate: step 1/2.</text>
</comment>
<feature type="binding site" evidence="6">
    <location>
        <position position="323"/>
    </location>
    <ligand>
        <name>Mn(2+)</name>
        <dbReference type="ChEBI" id="CHEBI:29035"/>
        <label>1</label>
    </ligand>
</feature>
<dbReference type="InterPro" id="IPR024052">
    <property type="entry name" value="Phosphopentomutase_DeoB_cap_sf"/>
</dbReference>
<evidence type="ECO:0000256" key="7">
    <source>
        <dbReference type="NCBIfam" id="TIGR01696"/>
    </source>
</evidence>
<organism evidence="9 10">
    <name type="scientific">Zongyangia hominis</name>
    <dbReference type="NCBI Taxonomy" id="2763677"/>
    <lineage>
        <taxon>Bacteria</taxon>
        <taxon>Bacillati</taxon>
        <taxon>Bacillota</taxon>
        <taxon>Clostridia</taxon>
        <taxon>Eubacteriales</taxon>
        <taxon>Oscillospiraceae</taxon>
        <taxon>Zongyangia</taxon>
    </lineage>
</organism>
<comment type="caution">
    <text evidence="9">The sequence shown here is derived from an EMBL/GenBank/DDBJ whole genome shotgun (WGS) entry which is preliminary data.</text>
</comment>
<name>A0A926IAS7_9FIRM</name>
<evidence type="ECO:0000256" key="4">
    <source>
        <dbReference type="ARBA" id="ARBA00023211"/>
    </source>
</evidence>
<dbReference type="PANTHER" id="PTHR21110:SF0">
    <property type="entry name" value="PHOSPHOPENTOMUTASE"/>
    <property type="match status" value="1"/>
</dbReference>
<feature type="binding site" evidence="6">
    <location>
        <position position="9"/>
    </location>
    <ligand>
        <name>Mn(2+)</name>
        <dbReference type="ChEBI" id="CHEBI:29035"/>
        <label>1</label>
    </ligand>
</feature>
<comment type="catalytic activity">
    <reaction evidence="6">
        <text>alpha-D-ribose 1-phosphate = D-ribose 5-phosphate</text>
        <dbReference type="Rhea" id="RHEA:18793"/>
        <dbReference type="ChEBI" id="CHEBI:57720"/>
        <dbReference type="ChEBI" id="CHEBI:78346"/>
        <dbReference type="EC" id="5.4.2.7"/>
    </reaction>
</comment>
<sequence length="388" mass="42642">MRVFLIVLDSMGIGEMPDAAAYGDAGSNTLGTIRRSEKFSTPHLRRLGLFSIDGVAPLKEEEPLTGAFARLGESSKGKDTTTGHWEMMGIISPKAMPTYPEGFPPEILAELERKWGRGILCNRPYSGTQVIRDYGEEHLRTGKLIVYTSADSVLQIAAHEDLIPVEELYEYCRTAREVMQGEHGVGRIIARPFTGKAPDFARTSRRHDFSLLPPRPTALDALKAAGKDVIAVGKINDIFAGQGVTEAIPTSGNDDGMRVTLDIARHRDFDGLCFVNLVDFDMLYGHRNDISGYAAALSSFDRQLRELLPLLSGEDLLMITADHGCDPGTDSTDHSREYVPLLLFGERVKPGVNLGTRETFADIGKTVLDALGVQNDQPGVSLWERVRR</sequence>
<dbReference type="Gene3D" id="3.40.720.10">
    <property type="entry name" value="Alkaline Phosphatase, subunit A"/>
    <property type="match status" value="1"/>
</dbReference>
<comment type="subcellular location">
    <subcellularLocation>
        <location evidence="6">Cytoplasm</location>
    </subcellularLocation>
</comment>
<dbReference type="GO" id="GO:0008973">
    <property type="term" value="F:phosphopentomutase activity"/>
    <property type="evidence" value="ECO:0007669"/>
    <property type="project" value="UniProtKB-UniRule"/>
</dbReference>
<feature type="binding site" evidence="6">
    <location>
        <position position="334"/>
    </location>
    <ligand>
        <name>Mn(2+)</name>
        <dbReference type="ChEBI" id="CHEBI:29035"/>
        <label>2</label>
    </ligand>
</feature>
<feature type="binding site" evidence="6">
    <location>
        <position position="286"/>
    </location>
    <ligand>
        <name>Mn(2+)</name>
        <dbReference type="ChEBI" id="CHEBI:29035"/>
        <label>2</label>
    </ligand>
</feature>
<dbReference type="GO" id="GO:0030145">
    <property type="term" value="F:manganese ion binding"/>
    <property type="evidence" value="ECO:0007669"/>
    <property type="project" value="UniProtKB-UniRule"/>
</dbReference>
<dbReference type="AlphaFoldDB" id="A0A926IAS7"/>
<dbReference type="GO" id="GO:0009117">
    <property type="term" value="P:nucleotide metabolic process"/>
    <property type="evidence" value="ECO:0007669"/>
    <property type="project" value="UniProtKB-UniRule"/>
</dbReference>
<dbReference type="InterPro" id="IPR006124">
    <property type="entry name" value="Metalloenzyme"/>
</dbReference>
<reference evidence="9" key="1">
    <citation type="submission" date="2020-08" db="EMBL/GenBank/DDBJ databases">
        <title>Genome public.</title>
        <authorList>
            <person name="Liu C."/>
            <person name="Sun Q."/>
        </authorList>
    </citation>
    <scope>NUCLEOTIDE SEQUENCE</scope>
    <source>
        <strain evidence="9">NSJ-54</strain>
    </source>
</reference>
<dbReference type="SUPFAM" id="SSF143856">
    <property type="entry name" value="DeoB insert domain-like"/>
    <property type="match status" value="1"/>
</dbReference>
<dbReference type="PANTHER" id="PTHR21110">
    <property type="entry name" value="PHOSPHOPENTOMUTASE"/>
    <property type="match status" value="1"/>
</dbReference>
<dbReference type="NCBIfam" id="NF003766">
    <property type="entry name" value="PRK05362.1"/>
    <property type="match status" value="1"/>
</dbReference>
<evidence type="ECO:0000256" key="2">
    <source>
        <dbReference type="ARBA" id="ARBA00022490"/>
    </source>
</evidence>
<keyword evidence="3 6" id="KW-0479">Metal-binding</keyword>
<dbReference type="RefSeq" id="WP_262396517.1">
    <property type="nucleotide sequence ID" value="NZ_JACRTC010000001.1"/>
</dbReference>
<evidence type="ECO:0000259" key="8">
    <source>
        <dbReference type="Pfam" id="PF01676"/>
    </source>
</evidence>
<feature type="binding site" evidence="6">
    <location>
        <position position="322"/>
    </location>
    <ligand>
        <name>Mn(2+)</name>
        <dbReference type="ChEBI" id="CHEBI:29035"/>
        <label>1</label>
    </ligand>
</feature>
<dbReference type="CDD" id="cd16009">
    <property type="entry name" value="PPM"/>
    <property type="match status" value="1"/>
</dbReference>
<dbReference type="FunFam" id="3.30.70.1250:FF:000001">
    <property type="entry name" value="Phosphopentomutase"/>
    <property type="match status" value="1"/>
</dbReference>
<dbReference type="GO" id="GO:0000287">
    <property type="term" value="F:magnesium ion binding"/>
    <property type="evidence" value="ECO:0007669"/>
    <property type="project" value="UniProtKB-UniRule"/>
</dbReference>
<dbReference type="NCBIfam" id="TIGR01696">
    <property type="entry name" value="deoB"/>
    <property type="match status" value="1"/>
</dbReference>
<dbReference type="InterPro" id="IPR017850">
    <property type="entry name" value="Alkaline_phosphatase_core_sf"/>
</dbReference>
<dbReference type="PIRSF" id="PIRSF001491">
    <property type="entry name" value="Ppentomutase"/>
    <property type="match status" value="1"/>
</dbReference>
<dbReference type="EMBL" id="JACRTC010000001">
    <property type="protein sequence ID" value="MBC8569417.1"/>
    <property type="molecule type" value="Genomic_DNA"/>
</dbReference>
<evidence type="ECO:0000313" key="9">
    <source>
        <dbReference type="EMBL" id="MBC8569417.1"/>
    </source>
</evidence>
<proteinExistence type="inferred from homology"/>
<feature type="binding site" evidence="6">
    <location>
        <position position="281"/>
    </location>
    <ligand>
        <name>Mn(2+)</name>
        <dbReference type="ChEBI" id="CHEBI:29035"/>
        <label>2</label>
    </ligand>
</feature>
<feature type="domain" description="Metalloenzyme" evidence="8">
    <location>
        <begin position="1"/>
        <end position="374"/>
    </location>
</feature>
<dbReference type="Gene3D" id="3.30.70.1250">
    <property type="entry name" value="Phosphopentomutase"/>
    <property type="match status" value="1"/>
</dbReference>
<comment type="cofactor">
    <cofactor evidence="6">
        <name>Mn(2+)</name>
        <dbReference type="ChEBI" id="CHEBI:29035"/>
    </cofactor>
    <text evidence="6">Binds 2 manganese ions.</text>
</comment>